<protein>
    <recommendedName>
        <fullName evidence="5">Exonuclease V</fullName>
    </recommendedName>
</protein>
<evidence type="ECO:0000313" key="3">
    <source>
        <dbReference type="EMBL" id="KAJ8257163.1"/>
    </source>
</evidence>
<evidence type="ECO:0000313" key="4">
    <source>
        <dbReference type="Proteomes" id="UP001152803"/>
    </source>
</evidence>
<name>A0A9Q1HRQ6_CONCO</name>
<accession>A0A9Q1HRQ6</accession>
<dbReference type="InterPro" id="IPR011604">
    <property type="entry name" value="PDDEXK-like_dom_sf"/>
</dbReference>
<evidence type="ECO:0000256" key="1">
    <source>
        <dbReference type="ARBA" id="ARBA00009797"/>
    </source>
</evidence>
<sequence>MCEYFRGPIAHSQQLKLSARHLTMNTKLLSGSHDISDAELENIQSERLGSANPQPLPDSESSVTGKLSISKKCAVERLVAVCAVEPATTGSPRKRRRPGLGWNPMERFWRTHLAVTQVCAQTWCELQVAYGFEIPHVLTGQQESPEMKAGADIHLSRGKRQRLSRELEVQRVVSVPALTREDRQAVSFLNLLSMIPALQAGLRVRELPVFGLLEGVFLMGVIDELCYSERGELVLSELKTRRLHTLPAPAQVKGHSLQVRLYKLLFDSLVRGDLQREHVMSHLHLRPERALGPGVLEHAGKLSLQVSTFGELLDLLILNLTYCELPAVDRLSLEYCHQGTGAPISSQDVPFAEGQLREELRDYLAYWTGHREPRGVDIEEVWKCSSCCYQQHCEWKPGESTATGTTSAYKVTTPPKKTTPS</sequence>
<dbReference type="PANTHER" id="PTHR14464:SF4">
    <property type="entry name" value="EXONUCLEASE V"/>
    <property type="match status" value="1"/>
</dbReference>
<feature type="compositionally biased region" description="Polar residues" evidence="2">
    <location>
        <begin position="400"/>
        <end position="409"/>
    </location>
</feature>
<organism evidence="3 4">
    <name type="scientific">Conger conger</name>
    <name type="common">Conger eel</name>
    <name type="synonym">Muraena conger</name>
    <dbReference type="NCBI Taxonomy" id="82655"/>
    <lineage>
        <taxon>Eukaryota</taxon>
        <taxon>Metazoa</taxon>
        <taxon>Chordata</taxon>
        <taxon>Craniata</taxon>
        <taxon>Vertebrata</taxon>
        <taxon>Euteleostomi</taxon>
        <taxon>Actinopterygii</taxon>
        <taxon>Neopterygii</taxon>
        <taxon>Teleostei</taxon>
        <taxon>Anguilliformes</taxon>
        <taxon>Congridae</taxon>
        <taxon>Conger</taxon>
    </lineage>
</organism>
<dbReference type="OrthoDB" id="354769at2759"/>
<dbReference type="GO" id="GO:0045145">
    <property type="term" value="F:single-stranded DNA 5'-3' DNA exonuclease activity"/>
    <property type="evidence" value="ECO:0007669"/>
    <property type="project" value="InterPro"/>
</dbReference>
<proteinExistence type="inferred from homology"/>
<dbReference type="Proteomes" id="UP001152803">
    <property type="component" value="Unassembled WGS sequence"/>
</dbReference>
<feature type="region of interest" description="Disordered" evidence="2">
    <location>
        <begin position="399"/>
        <end position="421"/>
    </location>
</feature>
<evidence type="ECO:0000256" key="2">
    <source>
        <dbReference type="SAM" id="MobiDB-lite"/>
    </source>
</evidence>
<comment type="similarity">
    <text evidence="1">Belongs to the EXO5 family.</text>
</comment>
<gene>
    <name evidence="3" type="ORF">COCON_G00193150</name>
</gene>
<dbReference type="AlphaFoldDB" id="A0A9Q1HRQ6"/>
<reference evidence="3" key="1">
    <citation type="journal article" date="2023" name="Science">
        <title>Genome structures resolve the early diversification of teleost fishes.</title>
        <authorList>
            <person name="Parey E."/>
            <person name="Louis A."/>
            <person name="Montfort J."/>
            <person name="Bouchez O."/>
            <person name="Roques C."/>
            <person name="Iampietro C."/>
            <person name="Lluch J."/>
            <person name="Castinel A."/>
            <person name="Donnadieu C."/>
            <person name="Desvignes T."/>
            <person name="Floi Bucao C."/>
            <person name="Jouanno E."/>
            <person name="Wen M."/>
            <person name="Mejri S."/>
            <person name="Dirks R."/>
            <person name="Jansen H."/>
            <person name="Henkel C."/>
            <person name="Chen W.J."/>
            <person name="Zahm M."/>
            <person name="Cabau C."/>
            <person name="Klopp C."/>
            <person name="Thompson A.W."/>
            <person name="Robinson-Rechavi M."/>
            <person name="Braasch I."/>
            <person name="Lecointre G."/>
            <person name="Bobe J."/>
            <person name="Postlethwait J.H."/>
            <person name="Berthelot C."/>
            <person name="Roest Crollius H."/>
            <person name="Guiguen Y."/>
        </authorList>
    </citation>
    <scope>NUCLEOTIDE SEQUENCE</scope>
    <source>
        <strain evidence="3">Concon-B</strain>
    </source>
</reference>
<keyword evidence="4" id="KW-1185">Reference proteome</keyword>
<feature type="compositionally biased region" description="Low complexity" evidence="2">
    <location>
        <begin position="410"/>
        <end position="421"/>
    </location>
</feature>
<comment type="caution">
    <text evidence="3">The sequence shown here is derived from an EMBL/GenBank/DDBJ whole genome shotgun (WGS) entry which is preliminary data.</text>
</comment>
<dbReference type="Gene3D" id="3.90.320.10">
    <property type="match status" value="1"/>
</dbReference>
<dbReference type="Pfam" id="PF09810">
    <property type="entry name" value="Exo5"/>
    <property type="match status" value="3"/>
</dbReference>
<dbReference type="GO" id="GO:0036297">
    <property type="term" value="P:interstrand cross-link repair"/>
    <property type="evidence" value="ECO:0007669"/>
    <property type="project" value="TreeGrafter"/>
</dbReference>
<dbReference type="GO" id="GO:0005634">
    <property type="term" value="C:nucleus"/>
    <property type="evidence" value="ECO:0007669"/>
    <property type="project" value="TreeGrafter"/>
</dbReference>
<dbReference type="InterPro" id="IPR019190">
    <property type="entry name" value="EXOV"/>
</dbReference>
<dbReference type="EMBL" id="JAFJMO010000014">
    <property type="protein sequence ID" value="KAJ8257163.1"/>
    <property type="molecule type" value="Genomic_DNA"/>
</dbReference>
<dbReference type="PANTHER" id="PTHR14464">
    <property type="entry name" value="EXONUCLEASE V"/>
    <property type="match status" value="1"/>
</dbReference>
<evidence type="ECO:0008006" key="5">
    <source>
        <dbReference type="Google" id="ProtNLM"/>
    </source>
</evidence>